<dbReference type="AlphaFoldDB" id="A0A915JKA9"/>
<dbReference type="Proteomes" id="UP000887565">
    <property type="component" value="Unplaced"/>
</dbReference>
<evidence type="ECO:0000313" key="3">
    <source>
        <dbReference type="Proteomes" id="UP000887565"/>
    </source>
</evidence>
<evidence type="ECO:0000313" key="4">
    <source>
        <dbReference type="WBParaSite" id="nRc.2.0.1.t26624-RA"/>
    </source>
</evidence>
<dbReference type="InterPro" id="IPR050540">
    <property type="entry name" value="F-actin_Monoox_Mical"/>
</dbReference>
<evidence type="ECO:0000256" key="1">
    <source>
        <dbReference type="SAM" id="MobiDB-lite"/>
    </source>
</evidence>
<dbReference type="OMA" id="EAGTECT"/>
<feature type="domain" description="BMERB" evidence="2">
    <location>
        <begin position="1"/>
        <end position="156"/>
    </location>
</feature>
<dbReference type="Pfam" id="PF12130">
    <property type="entry name" value="bMERB_dom"/>
    <property type="match status" value="1"/>
</dbReference>
<dbReference type="PANTHER" id="PTHR23167:SF46">
    <property type="entry name" value="EPS15 HOMOLOGY DOMAIN CONTAINING PROTEIN-BINDING PROTEIN 1, ISOFORM F"/>
    <property type="match status" value="1"/>
</dbReference>
<evidence type="ECO:0000259" key="2">
    <source>
        <dbReference type="PROSITE" id="PS51848"/>
    </source>
</evidence>
<accession>A0A915JKA9</accession>
<dbReference type="WBParaSite" id="nRc.2.0.1.t26624-RA">
    <property type="protein sequence ID" value="nRc.2.0.1.t26624-RA"/>
    <property type="gene ID" value="nRc.2.0.1.g26624"/>
</dbReference>
<keyword evidence="3" id="KW-1185">Reference proteome</keyword>
<reference evidence="4" key="1">
    <citation type="submission" date="2022-11" db="UniProtKB">
        <authorList>
            <consortium name="WormBaseParasite"/>
        </authorList>
    </citation>
    <scope>IDENTIFICATION</scope>
</reference>
<dbReference type="SMART" id="SM01203">
    <property type="entry name" value="DUF3585"/>
    <property type="match status" value="1"/>
</dbReference>
<name>A0A915JKA9_ROMCU</name>
<protein>
    <submittedName>
        <fullName evidence="4">BMERB domain-containing protein</fullName>
    </submittedName>
</protein>
<feature type="region of interest" description="Disordered" evidence="1">
    <location>
        <begin position="166"/>
        <end position="185"/>
    </location>
</feature>
<dbReference type="PROSITE" id="PS51848">
    <property type="entry name" value="BMERB"/>
    <property type="match status" value="1"/>
</dbReference>
<organism evidence="3 4">
    <name type="scientific">Romanomermis culicivorax</name>
    <name type="common">Nematode worm</name>
    <dbReference type="NCBI Taxonomy" id="13658"/>
    <lineage>
        <taxon>Eukaryota</taxon>
        <taxon>Metazoa</taxon>
        <taxon>Ecdysozoa</taxon>
        <taxon>Nematoda</taxon>
        <taxon>Enoplea</taxon>
        <taxon>Dorylaimia</taxon>
        <taxon>Mermithida</taxon>
        <taxon>Mermithoidea</taxon>
        <taxon>Mermithidae</taxon>
        <taxon>Romanomermis</taxon>
    </lineage>
</organism>
<dbReference type="PANTHER" id="PTHR23167">
    <property type="entry name" value="CALPONIN HOMOLOGY DOMAIN-CONTAINING PROTEIN DDB_G0272472-RELATED"/>
    <property type="match status" value="1"/>
</dbReference>
<dbReference type="InterPro" id="IPR022735">
    <property type="entry name" value="bMERB_dom"/>
</dbReference>
<sequence>MNSCTKTSPGAALSRDKIAFELESVQNKQKELDKKATQVERQWRQIMQTACGSDEEQSVMNEYLSLLNERNMLTRREMHFTLLENVEEQETKFHDVQRQLTDLLKMDDSEKTEAHKIKIDQLMAELITCVNKRDELMQQLMANEQAQDDEAQLANDVMSQSTILMPNRGMASGQNNGEKESCCVQ</sequence>
<proteinExistence type="predicted"/>